<name>A0ABP8E9N6_9FLAO</name>
<reference evidence="3" key="1">
    <citation type="journal article" date="2019" name="Int. J. Syst. Evol. Microbiol.">
        <title>The Global Catalogue of Microorganisms (GCM) 10K type strain sequencing project: providing services to taxonomists for standard genome sequencing and annotation.</title>
        <authorList>
            <consortium name="The Broad Institute Genomics Platform"/>
            <consortium name="The Broad Institute Genome Sequencing Center for Infectious Disease"/>
            <person name="Wu L."/>
            <person name="Ma J."/>
        </authorList>
    </citation>
    <scope>NUCLEOTIDE SEQUENCE [LARGE SCALE GENOMIC DNA]</scope>
    <source>
        <strain evidence="3">JCM 17452</strain>
    </source>
</reference>
<feature type="chain" id="PRO_5047436804" evidence="1">
    <location>
        <begin position="20"/>
        <end position="101"/>
    </location>
</feature>
<sequence length="101" mass="11656">MKTLIVTFVIAFMSLSLSAQKRSDLTGPAYKNYKPWLHDNEPTAVYSIAKKENLTGPERKNEKPWENKTDKIYTSINFGSDKNKLTGPAFKNYKPWRKNKS</sequence>
<evidence type="ECO:0000313" key="2">
    <source>
        <dbReference type="EMBL" id="GAA4268773.1"/>
    </source>
</evidence>
<protein>
    <submittedName>
        <fullName evidence="2">Uncharacterized protein</fullName>
    </submittedName>
</protein>
<dbReference type="EMBL" id="BAABAV010000001">
    <property type="protein sequence ID" value="GAA4268773.1"/>
    <property type="molecule type" value="Genomic_DNA"/>
</dbReference>
<gene>
    <name evidence="2" type="ORF">GCM10022257_08740</name>
</gene>
<proteinExistence type="predicted"/>
<dbReference type="Proteomes" id="UP001500027">
    <property type="component" value="Unassembled WGS sequence"/>
</dbReference>
<feature type="signal peptide" evidence="1">
    <location>
        <begin position="1"/>
        <end position="19"/>
    </location>
</feature>
<comment type="caution">
    <text evidence="2">The sequence shown here is derived from an EMBL/GenBank/DDBJ whole genome shotgun (WGS) entry which is preliminary data.</text>
</comment>
<dbReference type="RefSeq" id="WP_139001284.1">
    <property type="nucleotide sequence ID" value="NZ_BAABAV010000001.1"/>
</dbReference>
<keyword evidence="1" id="KW-0732">Signal</keyword>
<evidence type="ECO:0000256" key="1">
    <source>
        <dbReference type="SAM" id="SignalP"/>
    </source>
</evidence>
<accession>A0ABP8E9N6</accession>
<keyword evidence="3" id="KW-1185">Reference proteome</keyword>
<organism evidence="2 3">
    <name type="scientific">Hyunsoonleella aestuarii</name>
    <dbReference type="NCBI Taxonomy" id="912802"/>
    <lineage>
        <taxon>Bacteria</taxon>
        <taxon>Pseudomonadati</taxon>
        <taxon>Bacteroidota</taxon>
        <taxon>Flavobacteriia</taxon>
        <taxon>Flavobacteriales</taxon>
        <taxon>Flavobacteriaceae</taxon>
    </lineage>
</organism>
<evidence type="ECO:0000313" key="3">
    <source>
        <dbReference type="Proteomes" id="UP001500027"/>
    </source>
</evidence>